<evidence type="ECO:0000313" key="2">
    <source>
        <dbReference type="Proteomes" id="UP000054279"/>
    </source>
</evidence>
<dbReference type="HOGENOM" id="CLU_2559775_0_0_1"/>
<reference evidence="1 2" key="1">
    <citation type="submission" date="2014-06" db="EMBL/GenBank/DDBJ databases">
        <title>Evolutionary Origins and Diversification of the Mycorrhizal Mutualists.</title>
        <authorList>
            <consortium name="DOE Joint Genome Institute"/>
            <consortium name="Mycorrhizal Genomics Consortium"/>
            <person name="Kohler A."/>
            <person name="Kuo A."/>
            <person name="Nagy L.G."/>
            <person name="Floudas D."/>
            <person name="Copeland A."/>
            <person name="Barry K.W."/>
            <person name="Cichocki N."/>
            <person name="Veneault-Fourrey C."/>
            <person name="LaButti K."/>
            <person name="Lindquist E.A."/>
            <person name="Lipzen A."/>
            <person name="Lundell T."/>
            <person name="Morin E."/>
            <person name="Murat C."/>
            <person name="Riley R."/>
            <person name="Ohm R."/>
            <person name="Sun H."/>
            <person name="Tunlid A."/>
            <person name="Henrissat B."/>
            <person name="Grigoriev I.V."/>
            <person name="Hibbett D.S."/>
            <person name="Martin F."/>
        </authorList>
    </citation>
    <scope>NUCLEOTIDE SEQUENCE [LARGE SCALE GENOMIC DNA]</scope>
    <source>
        <strain evidence="1 2">SS14</strain>
    </source>
</reference>
<keyword evidence="2" id="KW-1185">Reference proteome</keyword>
<name>A0A0C9UMV4_SPHS4</name>
<proteinExistence type="predicted"/>
<evidence type="ECO:0000313" key="1">
    <source>
        <dbReference type="EMBL" id="KIJ36184.1"/>
    </source>
</evidence>
<dbReference type="AlphaFoldDB" id="A0A0C9UMV4"/>
<accession>A0A0C9UMV4</accession>
<sequence>MEALNVVNSLPIRRYRFYLASARIVASCRHDRYRRAVPEYWQAWRIVHMRNMDLVQMIRRSWSVLLEGLAGFLLVIRRDGGS</sequence>
<gene>
    <name evidence="1" type="ORF">M422DRAFT_34421</name>
</gene>
<dbReference type="EMBL" id="KN837181">
    <property type="protein sequence ID" value="KIJ36184.1"/>
    <property type="molecule type" value="Genomic_DNA"/>
</dbReference>
<protein>
    <submittedName>
        <fullName evidence="1">Uncharacterized protein</fullName>
    </submittedName>
</protein>
<organism evidence="1 2">
    <name type="scientific">Sphaerobolus stellatus (strain SS14)</name>
    <dbReference type="NCBI Taxonomy" id="990650"/>
    <lineage>
        <taxon>Eukaryota</taxon>
        <taxon>Fungi</taxon>
        <taxon>Dikarya</taxon>
        <taxon>Basidiomycota</taxon>
        <taxon>Agaricomycotina</taxon>
        <taxon>Agaricomycetes</taxon>
        <taxon>Phallomycetidae</taxon>
        <taxon>Geastrales</taxon>
        <taxon>Sphaerobolaceae</taxon>
        <taxon>Sphaerobolus</taxon>
    </lineage>
</organism>
<dbReference type="Proteomes" id="UP000054279">
    <property type="component" value="Unassembled WGS sequence"/>
</dbReference>